<name>A0A2X0XYY5_9BACI</name>
<reference evidence="1 2" key="1">
    <citation type="submission" date="2018-06" db="EMBL/GenBank/DDBJ databases">
        <authorList>
            <consortium name="Pathogen Informatics"/>
            <person name="Doyle S."/>
        </authorList>
    </citation>
    <scope>NUCLEOTIDE SEQUENCE [LARGE SCALE GENOMIC DNA]</scope>
    <source>
        <strain evidence="1 2">NCTC7582</strain>
    </source>
</reference>
<dbReference type="AlphaFoldDB" id="A0A2X0XYY5"/>
<dbReference type="PROSITE" id="PS51257">
    <property type="entry name" value="PROKAR_LIPOPROTEIN"/>
    <property type="match status" value="1"/>
</dbReference>
<protein>
    <recommendedName>
        <fullName evidence="3">Lipoprotein</fullName>
    </recommendedName>
</protein>
<sequence>MLKIFKVVNLLILILLIAGCIDESQNITLGENSEKPVYTKKTLPTPNEGNYDSEGIIKNELAIADNKDHELWNQTVKEYLQDDLWIDRDIYDSAHILMTPLHAAFKLSELDWQNDFAEHFKRFSNEIVSKNNNVSNNKLNRLQYLYLYSQFLVLAESEEKQELIPDNTKEILLDELELHWKEPAWLWGREPFSSGMAERLNWKLNNKNVPKSYYRAIFDEELFMFAIAADVRSYEKLTTPENLWSPLVTEILSFSAKVFSKEVEFNEDGGWLFQPGVWSEHPDYAYVGHTEKIVGMKMMPRKNISMDSSHSHRFPLWLSSLSNAYKEDSQEKEYYEKLLEGLKYQFLNKVIVNPTSDFSGYRINNFMDGWNGIYRWGYSTQGENNGYGPYELSGTLIEGWWGFLESPQVSSIFKDMSNLFPLEENVVKLYVGPNTTRERHPLATWPNYFINGFGELNVRLMTKLMANKD</sequence>
<evidence type="ECO:0000313" key="2">
    <source>
        <dbReference type="Proteomes" id="UP000251431"/>
    </source>
</evidence>
<gene>
    <name evidence="1" type="ORF">NCTC7582_00031</name>
</gene>
<dbReference type="EMBL" id="UAQE01000001">
    <property type="protein sequence ID" value="SPT95530.1"/>
    <property type="molecule type" value="Genomic_DNA"/>
</dbReference>
<dbReference type="Proteomes" id="UP000251431">
    <property type="component" value="Unassembled WGS sequence"/>
</dbReference>
<organism evidence="1 2">
    <name type="scientific">Lysinibacillus capsici</name>
    <dbReference type="NCBI Taxonomy" id="2115968"/>
    <lineage>
        <taxon>Bacteria</taxon>
        <taxon>Bacillati</taxon>
        <taxon>Bacillota</taxon>
        <taxon>Bacilli</taxon>
        <taxon>Bacillales</taxon>
        <taxon>Bacillaceae</taxon>
        <taxon>Lysinibacillus</taxon>
    </lineage>
</organism>
<evidence type="ECO:0008006" key="3">
    <source>
        <dbReference type="Google" id="ProtNLM"/>
    </source>
</evidence>
<accession>A0A2X0XYY5</accession>
<evidence type="ECO:0000313" key="1">
    <source>
        <dbReference type="EMBL" id="SPT95530.1"/>
    </source>
</evidence>
<proteinExistence type="predicted"/>
<dbReference type="RefSeq" id="WP_112116144.1">
    <property type="nucleotide sequence ID" value="NZ_JARTHO010000002.1"/>
</dbReference>